<dbReference type="AlphaFoldDB" id="A0A0D0BIE9"/>
<organism evidence="2 3">
    <name type="scientific">Suillus luteus UH-Slu-Lm8-n1</name>
    <dbReference type="NCBI Taxonomy" id="930992"/>
    <lineage>
        <taxon>Eukaryota</taxon>
        <taxon>Fungi</taxon>
        <taxon>Dikarya</taxon>
        <taxon>Basidiomycota</taxon>
        <taxon>Agaricomycotina</taxon>
        <taxon>Agaricomycetes</taxon>
        <taxon>Agaricomycetidae</taxon>
        <taxon>Boletales</taxon>
        <taxon>Suillineae</taxon>
        <taxon>Suillaceae</taxon>
        <taxon>Suillus</taxon>
    </lineage>
</organism>
<dbReference type="InParanoid" id="A0A0D0BIE9"/>
<accession>A0A0D0BIE9</accession>
<sequence>MIPITSRFATSRHGSCEAPEGPCASSLYFPNLLLEGLGPHSRRASLHVHAPCIQTSGFVLNLPIRCHDEEAFLIFEELIAATWYVAVLSVYDFEIMFLFLFGLLMRDYCILMNQNVGILQRRFLVGPLSSSNQYPVKITEAMRT</sequence>
<protein>
    <submittedName>
        <fullName evidence="2">Uncharacterized protein</fullName>
    </submittedName>
</protein>
<gene>
    <name evidence="2" type="ORF">CY34DRAFT_804352</name>
</gene>
<keyword evidence="1" id="KW-0812">Transmembrane</keyword>
<dbReference type="HOGENOM" id="CLU_1797740_0_0_1"/>
<feature type="transmembrane region" description="Helical" evidence="1">
    <location>
        <begin position="81"/>
        <end position="104"/>
    </location>
</feature>
<evidence type="ECO:0000313" key="3">
    <source>
        <dbReference type="Proteomes" id="UP000054485"/>
    </source>
</evidence>
<name>A0A0D0BIE9_9AGAM</name>
<keyword evidence="1" id="KW-1133">Transmembrane helix</keyword>
<dbReference type="OrthoDB" id="10431724at2759"/>
<reference evidence="3" key="2">
    <citation type="submission" date="2015-01" db="EMBL/GenBank/DDBJ databases">
        <title>Evolutionary Origins and Diversification of the Mycorrhizal Mutualists.</title>
        <authorList>
            <consortium name="DOE Joint Genome Institute"/>
            <consortium name="Mycorrhizal Genomics Consortium"/>
            <person name="Kohler A."/>
            <person name="Kuo A."/>
            <person name="Nagy L.G."/>
            <person name="Floudas D."/>
            <person name="Copeland A."/>
            <person name="Barry K.W."/>
            <person name="Cichocki N."/>
            <person name="Veneault-Fourrey C."/>
            <person name="LaButti K."/>
            <person name="Lindquist E.A."/>
            <person name="Lipzen A."/>
            <person name="Lundell T."/>
            <person name="Morin E."/>
            <person name="Murat C."/>
            <person name="Riley R."/>
            <person name="Ohm R."/>
            <person name="Sun H."/>
            <person name="Tunlid A."/>
            <person name="Henrissat B."/>
            <person name="Grigoriev I.V."/>
            <person name="Hibbett D.S."/>
            <person name="Martin F."/>
        </authorList>
    </citation>
    <scope>NUCLEOTIDE SEQUENCE [LARGE SCALE GENOMIC DNA]</scope>
    <source>
        <strain evidence="3">UH-Slu-Lm8-n1</strain>
    </source>
</reference>
<evidence type="ECO:0000256" key="1">
    <source>
        <dbReference type="SAM" id="Phobius"/>
    </source>
</evidence>
<reference evidence="2 3" key="1">
    <citation type="submission" date="2014-04" db="EMBL/GenBank/DDBJ databases">
        <authorList>
            <consortium name="DOE Joint Genome Institute"/>
            <person name="Kuo A."/>
            <person name="Ruytinx J."/>
            <person name="Rineau F."/>
            <person name="Colpaert J."/>
            <person name="Kohler A."/>
            <person name="Nagy L.G."/>
            <person name="Floudas D."/>
            <person name="Copeland A."/>
            <person name="Barry K.W."/>
            <person name="Cichocki N."/>
            <person name="Veneault-Fourrey C."/>
            <person name="LaButti K."/>
            <person name="Lindquist E.A."/>
            <person name="Lipzen A."/>
            <person name="Lundell T."/>
            <person name="Morin E."/>
            <person name="Murat C."/>
            <person name="Sun H."/>
            <person name="Tunlid A."/>
            <person name="Henrissat B."/>
            <person name="Grigoriev I.V."/>
            <person name="Hibbett D.S."/>
            <person name="Martin F."/>
            <person name="Nordberg H.P."/>
            <person name="Cantor M.N."/>
            <person name="Hua S.X."/>
        </authorList>
    </citation>
    <scope>NUCLEOTIDE SEQUENCE [LARGE SCALE GENOMIC DNA]</scope>
    <source>
        <strain evidence="2 3">UH-Slu-Lm8-n1</strain>
    </source>
</reference>
<keyword evidence="1" id="KW-0472">Membrane</keyword>
<evidence type="ECO:0000313" key="2">
    <source>
        <dbReference type="EMBL" id="KIK42943.1"/>
    </source>
</evidence>
<dbReference type="Proteomes" id="UP000054485">
    <property type="component" value="Unassembled WGS sequence"/>
</dbReference>
<keyword evidence="3" id="KW-1185">Reference proteome</keyword>
<proteinExistence type="predicted"/>
<dbReference type="EMBL" id="KN835225">
    <property type="protein sequence ID" value="KIK42943.1"/>
    <property type="molecule type" value="Genomic_DNA"/>
</dbReference>